<sequence length="142" mass="16751">MLRLALVVLLLWARPAWAVQVHPAPEGLIAHMLGHVLFTAAIVYFLYLLYRHPPGDRPGWKYLKWSLIFFLLWNIDAFTVHALALKIPNEAIYGENIFEARLLPPWNWVKILYYFLSFDHFLCIPEIIFLFLAMRSFYFRGA</sequence>
<dbReference type="RefSeq" id="WP_166031341.1">
    <property type="nucleotide sequence ID" value="NZ_CP048877.1"/>
</dbReference>
<name>A0A6G7PTW0_9BACT</name>
<accession>A0A6G7PTW0</accession>
<proteinExistence type="predicted"/>
<evidence type="ECO:0000313" key="2">
    <source>
        <dbReference type="Proteomes" id="UP000502179"/>
    </source>
</evidence>
<dbReference type="AlphaFoldDB" id="A0A6G7PTW0"/>
<keyword evidence="2" id="KW-1185">Reference proteome</keyword>
<protein>
    <submittedName>
        <fullName evidence="1">Uncharacterized protein</fullName>
    </submittedName>
</protein>
<dbReference type="KEGG" id="tav:G4V39_02005"/>
<reference evidence="1 2" key="1">
    <citation type="submission" date="2020-02" db="EMBL/GenBank/DDBJ databases">
        <title>Genome analysis of Thermosulfuriphilus ammonigenes ST65T, an anaerobic thermophilic chemolithoautotrophic bacterium isolated from a deep-sea hydrothermal vent.</title>
        <authorList>
            <person name="Slobodkina G."/>
            <person name="Allioux M."/>
            <person name="Merkel A."/>
            <person name="Alain K."/>
            <person name="Jebbar M."/>
            <person name="Slobodkin A."/>
        </authorList>
    </citation>
    <scope>NUCLEOTIDE SEQUENCE [LARGE SCALE GENOMIC DNA]</scope>
    <source>
        <strain evidence="1 2">ST65</strain>
    </source>
</reference>
<dbReference type="Proteomes" id="UP000502179">
    <property type="component" value="Chromosome"/>
</dbReference>
<organism evidence="1 2">
    <name type="scientific">Thermosulfuriphilus ammonigenes</name>
    <dbReference type="NCBI Taxonomy" id="1936021"/>
    <lineage>
        <taxon>Bacteria</taxon>
        <taxon>Pseudomonadati</taxon>
        <taxon>Thermodesulfobacteriota</taxon>
        <taxon>Thermodesulfobacteria</taxon>
        <taxon>Thermodesulfobacteriales</taxon>
        <taxon>Thermodesulfobacteriaceae</taxon>
        <taxon>Thermosulfuriphilus</taxon>
    </lineage>
</organism>
<evidence type="ECO:0000313" key="1">
    <source>
        <dbReference type="EMBL" id="QIJ71119.1"/>
    </source>
</evidence>
<gene>
    <name evidence="1" type="ORF">G4V39_02005</name>
</gene>
<dbReference type="EMBL" id="CP048877">
    <property type="protein sequence ID" value="QIJ71119.1"/>
    <property type="molecule type" value="Genomic_DNA"/>
</dbReference>